<evidence type="ECO:0000313" key="3">
    <source>
        <dbReference type="Proteomes" id="UP000274756"/>
    </source>
</evidence>
<sequence>MRRLYRCDIIGKYGIGDQCANGKYIRYAEYELYLLPTSQKTSNHETISEMVRDSNGVPVKNRLIRWKEFFEAKHNQEAPSVAPDISDDDCSKAILLPILKKGDSPNQAGFTPRHGFADQIFMLRRIDWVMDIACRYSMDVQINPEHRIIDLEYADDVVFFAESEMGQSRPGLIR</sequence>
<proteinExistence type="predicted"/>
<dbReference type="Proteomes" id="UP000038040">
    <property type="component" value="Unplaced"/>
</dbReference>
<reference evidence="4" key="1">
    <citation type="submission" date="2017-02" db="UniProtKB">
        <authorList>
            <consortium name="WormBaseParasite"/>
        </authorList>
    </citation>
    <scope>IDENTIFICATION</scope>
</reference>
<dbReference type="EMBL" id="UYYG01001199">
    <property type="protein sequence ID" value="VDN60032.1"/>
    <property type="molecule type" value="Genomic_DNA"/>
</dbReference>
<dbReference type="AlphaFoldDB" id="A0A0N4UIK3"/>
<reference evidence="1 3" key="2">
    <citation type="submission" date="2018-11" db="EMBL/GenBank/DDBJ databases">
        <authorList>
            <consortium name="Pathogen Informatics"/>
        </authorList>
    </citation>
    <scope>NUCLEOTIDE SEQUENCE [LARGE SCALE GENOMIC DNA]</scope>
</reference>
<gene>
    <name evidence="1" type="ORF">DME_LOCUS10005</name>
</gene>
<dbReference type="WBParaSite" id="DME_0000743601-mRNA-1">
    <property type="protein sequence ID" value="DME_0000743601-mRNA-1"/>
    <property type="gene ID" value="DME_0000743601"/>
</dbReference>
<organism evidence="2 4">
    <name type="scientific">Dracunculus medinensis</name>
    <name type="common">Guinea worm</name>
    <dbReference type="NCBI Taxonomy" id="318479"/>
    <lineage>
        <taxon>Eukaryota</taxon>
        <taxon>Metazoa</taxon>
        <taxon>Ecdysozoa</taxon>
        <taxon>Nematoda</taxon>
        <taxon>Chromadorea</taxon>
        <taxon>Rhabditida</taxon>
        <taxon>Spirurina</taxon>
        <taxon>Dracunculoidea</taxon>
        <taxon>Dracunculidae</taxon>
        <taxon>Dracunculus</taxon>
    </lineage>
</organism>
<evidence type="ECO:0000313" key="2">
    <source>
        <dbReference type="Proteomes" id="UP000038040"/>
    </source>
</evidence>
<dbReference type="OrthoDB" id="6627613at2759"/>
<evidence type="ECO:0000313" key="1">
    <source>
        <dbReference type="EMBL" id="VDN60032.1"/>
    </source>
</evidence>
<name>A0A0N4UIK3_DRAME</name>
<keyword evidence="3" id="KW-1185">Reference proteome</keyword>
<accession>A0A0N4UIK3</accession>
<evidence type="ECO:0000313" key="4">
    <source>
        <dbReference type="WBParaSite" id="DME_0000743601-mRNA-1"/>
    </source>
</evidence>
<dbReference type="Proteomes" id="UP000274756">
    <property type="component" value="Unassembled WGS sequence"/>
</dbReference>
<protein>
    <submittedName>
        <fullName evidence="4">Reverse transcriptase domain-containing protein</fullName>
    </submittedName>
</protein>